<gene>
    <name evidence="1" type="ORF">ALC57_17371</name>
</gene>
<dbReference type="AlphaFoldDB" id="A0A195DEB1"/>
<feature type="non-terminal residue" evidence="1">
    <location>
        <position position="1"/>
    </location>
</feature>
<evidence type="ECO:0000313" key="2">
    <source>
        <dbReference type="Proteomes" id="UP000078492"/>
    </source>
</evidence>
<proteinExistence type="predicted"/>
<sequence length="107" mass="11436">VMSLDESETNGESMPPFASTCPRCRVLATVAPRLFVVATSERVTVIVSENLPQASNVARWNVPYTTTPVCFASEQTRTVWSNLEENSTSVSEAATVAVACVSPIVAT</sequence>
<accession>A0A195DEB1</accession>
<name>A0A195DEB1_9HYME</name>
<evidence type="ECO:0000313" key="1">
    <source>
        <dbReference type="EMBL" id="KYN10764.1"/>
    </source>
</evidence>
<dbReference type="EMBL" id="KQ980989">
    <property type="protein sequence ID" value="KYN10764.1"/>
    <property type="molecule type" value="Genomic_DNA"/>
</dbReference>
<reference evidence="1 2" key="1">
    <citation type="submission" date="2015-09" db="EMBL/GenBank/DDBJ databases">
        <title>Trachymyrmex cornetzi WGS genome.</title>
        <authorList>
            <person name="Nygaard S."/>
            <person name="Hu H."/>
            <person name="Boomsma J."/>
            <person name="Zhang G."/>
        </authorList>
    </citation>
    <scope>NUCLEOTIDE SEQUENCE [LARGE SCALE GENOMIC DNA]</scope>
    <source>
        <strain evidence="1">Tcor2-1</strain>
        <tissue evidence="1">Whole body</tissue>
    </source>
</reference>
<dbReference type="Proteomes" id="UP000078492">
    <property type="component" value="Unassembled WGS sequence"/>
</dbReference>
<keyword evidence="2" id="KW-1185">Reference proteome</keyword>
<organism evidence="1 2">
    <name type="scientific">Trachymyrmex cornetzi</name>
    <dbReference type="NCBI Taxonomy" id="471704"/>
    <lineage>
        <taxon>Eukaryota</taxon>
        <taxon>Metazoa</taxon>
        <taxon>Ecdysozoa</taxon>
        <taxon>Arthropoda</taxon>
        <taxon>Hexapoda</taxon>
        <taxon>Insecta</taxon>
        <taxon>Pterygota</taxon>
        <taxon>Neoptera</taxon>
        <taxon>Endopterygota</taxon>
        <taxon>Hymenoptera</taxon>
        <taxon>Apocrita</taxon>
        <taxon>Aculeata</taxon>
        <taxon>Formicoidea</taxon>
        <taxon>Formicidae</taxon>
        <taxon>Myrmicinae</taxon>
        <taxon>Trachymyrmex</taxon>
    </lineage>
</organism>
<protein>
    <submittedName>
        <fullName evidence="1">Uncharacterized protein</fullName>
    </submittedName>
</protein>